<comment type="caution">
    <text evidence="1">The sequence shown here is derived from an EMBL/GenBank/DDBJ whole genome shotgun (WGS) entry which is preliminary data.</text>
</comment>
<organism evidence="1">
    <name type="scientific">marine sediment metagenome</name>
    <dbReference type="NCBI Taxonomy" id="412755"/>
    <lineage>
        <taxon>unclassified sequences</taxon>
        <taxon>metagenomes</taxon>
        <taxon>ecological metagenomes</taxon>
    </lineage>
</organism>
<accession>A0A0F9JAU4</accession>
<sequence>MKQNKCDKCKKSYDPQEHQCGVVNISVYDSNHSSWPGTNDYDFCPQCMYEMEKSILSWIKT</sequence>
<dbReference type="AlphaFoldDB" id="A0A0F9JAU4"/>
<reference evidence="1" key="1">
    <citation type="journal article" date="2015" name="Nature">
        <title>Complex archaea that bridge the gap between prokaryotes and eukaryotes.</title>
        <authorList>
            <person name="Spang A."/>
            <person name="Saw J.H."/>
            <person name="Jorgensen S.L."/>
            <person name="Zaremba-Niedzwiedzka K."/>
            <person name="Martijn J."/>
            <person name="Lind A.E."/>
            <person name="van Eijk R."/>
            <person name="Schleper C."/>
            <person name="Guy L."/>
            <person name="Ettema T.J."/>
        </authorList>
    </citation>
    <scope>NUCLEOTIDE SEQUENCE</scope>
</reference>
<proteinExistence type="predicted"/>
<dbReference type="EMBL" id="LAZR01016799">
    <property type="protein sequence ID" value="KKM02956.1"/>
    <property type="molecule type" value="Genomic_DNA"/>
</dbReference>
<evidence type="ECO:0000313" key="1">
    <source>
        <dbReference type="EMBL" id="KKM02956.1"/>
    </source>
</evidence>
<protein>
    <submittedName>
        <fullName evidence="1">Uncharacterized protein</fullName>
    </submittedName>
</protein>
<name>A0A0F9JAU4_9ZZZZ</name>
<gene>
    <name evidence="1" type="ORF">LCGC14_1779290</name>
</gene>